<protein>
    <submittedName>
        <fullName evidence="1">Macaca fascicularis brain cDNA clone: QbsA-11127, similar to human phosphatidylinositol-3-phosphate associated protein(PIP3AP), mRNA, RefSeq: NM_019061.2</fullName>
    </submittedName>
</protein>
<evidence type="ECO:0000313" key="1">
    <source>
        <dbReference type="EMBL" id="BAE88464.1"/>
    </source>
</evidence>
<dbReference type="EMBL" id="AB171401">
    <property type="protein sequence ID" value="BAE88464.1"/>
    <property type="molecule type" value="mRNA"/>
</dbReference>
<dbReference type="AlphaFoldDB" id="I7G3Z2"/>
<name>I7G3Z2_MACFA</name>
<reference evidence="1" key="1">
    <citation type="journal article" date="2007" name="PLoS Biol.">
        <title>Rate of evolution in brain-expressed genes in humans and other primates.</title>
        <authorList>
            <person name="Wang H.-Y."/>
            <person name="Chien H.-C."/>
            <person name="Osada N."/>
            <person name="Hashimoto K."/>
            <person name="Sugano S."/>
            <person name="Gojobori T."/>
            <person name="Chou C.-K."/>
            <person name="Tsai S.-F."/>
            <person name="Wu C.-I."/>
            <person name="Shen C.-K.J."/>
        </authorList>
    </citation>
    <scope>NUCLEOTIDE SEQUENCE</scope>
</reference>
<proteinExistence type="evidence at transcript level"/>
<organism evidence="1">
    <name type="scientific">Macaca fascicularis</name>
    <name type="common">Crab-eating macaque</name>
    <name type="synonym">Cynomolgus monkey</name>
    <dbReference type="NCBI Taxonomy" id="9541"/>
    <lineage>
        <taxon>Eukaryota</taxon>
        <taxon>Metazoa</taxon>
        <taxon>Chordata</taxon>
        <taxon>Craniata</taxon>
        <taxon>Vertebrata</taxon>
        <taxon>Euteleostomi</taxon>
        <taxon>Mammalia</taxon>
        <taxon>Eutheria</taxon>
        <taxon>Euarchontoglires</taxon>
        <taxon>Primates</taxon>
        <taxon>Haplorrhini</taxon>
        <taxon>Catarrhini</taxon>
        <taxon>Cercopithecidae</taxon>
        <taxon>Cercopithecinae</taxon>
        <taxon>Macaca</taxon>
    </lineage>
</organism>
<accession>I7G3Z2</accession>
<sequence length="28" mass="2998">MIIRKNYLKGACKPGMVAYPCNPSTLAG</sequence>